<organism evidence="3 4">
    <name type="scientific">Cryptosporangium japonicum</name>
    <dbReference type="NCBI Taxonomy" id="80872"/>
    <lineage>
        <taxon>Bacteria</taxon>
        <taxon>Bacillati</taxon>
        <taxon>Actinomycetota</taxon>
        <taxon>Actinomycetes</taxon>
        <taxon>Cryptosporangiales</taxon>
        <taxon>Cryptosporangiaceae</taxon>
        <taxon>Cryptosporangium</taxon>
    </lineage>
</organism>
<reference evidence="3 4" key="1">
    <citation type="journal article" date="2019" name="Int. J. Syst. Evol. Microbiol.">
        <title>The Global Catalogue of Microorganisms (GCM) 10K type strain sequencing project: providing services to taxonomists for standard genome sequencing and annotation.</title>
        <authorList>
            <consortium name="The Broad Institute Genomics Platform"/>
            <consortium name="The Broad Institute Genome Sequencing Center for Infectious Disease"/>
            <person name="Wu L."/>
            <person name="Ma J."/>
        </authorList>
    </citation>
    <scope>NUCLEOTIDE SEQUENCE [LARGE SCALE GENOMIC DNA]</scope>
    <source>
        <strain evidence="3 4">JCM 10425</strain>
    </source>
</reference>
<dbReference type="InterPro" id="IPR036412">
    <property type="entry name" value="HAD-like_sf"/>
</dbReference>
<dbReference type="Proteomes" id="UP001500967">
    <property type="component" value="Unassembled WGS sequence"/>
</dbReference>
<dbReference type="NCBIfam" id="TIGR01428">
    <property type="entry name" value="HAD_type_II"/>
    <property type="match status" value="1"/>
</dbReference>
<dbReference type="GO" id="GO:0016787">
    <property type="term" value="F:hydrolase activity"/>
    <property type="evidence" value="ECO:0007669"/>
    <property type="project" value="UniProtKB-KW"/>
</dbReference>
<dbReference type="InterPro" id="IPR006439">
    <property type="entry name" value="HAD-SF_hydro_IA"/>
</dbReference>
<dbReference type="Pfam" id="PF00702">
    <property type="entry name" value="Hydrolase"/>
    <property type="match status" value="1"/>
</dbReference>
<dbReference type="CDD" id="cd02588">
    <property type="entry name" value="HAD_L2-DEX"/>
    <property type="match status" value="1"/>
</dbReference>
<dbReference type="PANTHER" id="PTHR43316:SF3">
    <property type="entry name" value="HALOACID DEHALOGENASE, TYPE II (AFU_ORTHOLOGUE AFUA_2G07750)-RELATED"/>
    <property type="match status" value="1"/>
</dbReference>
<dbReference type="EMBL" id="BAAAGX010000002">
    <property type="protein sequence ID" value="GAA0220626.1"/>
    <property type="molecule type" value="Genomic_DNA"/>
</dbReference>
<evidence type="ECO:0000313" key="3">
    <source>
        <dbReference type="EMBL" id="GAA0220626.1"/>
    </source>
</evidence>
<protein>
    <submittedName>
        <fullName evidence="3">HAD family hydrolase</fullName>
    </submittedName>
</protein>
<keyword evidence="4" id="KW-1185">Reference proteome</keyword>
<evidence type="ECO:0000256" key="1">
    <source>
        <dbReference type="ARBA" id="ARBA00008106"/>
    </source>
</evidence>
<dbReference type="InterPro" id="IPR051540">
    <property type="entry name" value="S-2-haloacid_dehalogenase"/>
</dbReference>
<dbReference type="InterPro" id="IPR006328">
    <property type="entry name" value="2-HAD"/>
</dbReference>
<dbReference type="PRINTS" id="PR00413">
    <property type="entry name" value="HADHALOGNASE"/>
</dbReference>
<dbReference type="SUPFAM" id="SSF56784">
    <property type="entry name" value="HAD-like"/>
    <property type="match status" value="1"/>
</dbReference>
<gene>
    <name evidence="3" type="ORF">GCM10009539_02340</name>
</gene>
<comment type="caution">
    <text evidence="3">The sequence shown here is derived from an EMBL/GenBank/DDBJ whole genome shotgun (WGS) entry which is preliminary data.</text>
</comment>
<evidence type="ECO:0000313" key="4">
    <source>
        <dbReference type="Proteomes" id="UP001500967"/>
    </source>
</evidence>
<dbReference type="Gene3D" id="1.10.150.240">
    <property type="entry name" value="Putative phosphatase, domain 2"/>
    <property type="match status" value="1"/>
</dbReference>
<accession>A0ABN0TG00</accession>
<comment type="similarity">
    <text evidence="1">Belongs to the HAD-like hydrolase superfamily. S-2-haloalkanoic acid dehalogenase family.</text>
</comment>
<sequence>MLWIFDINETMLDLTPLDGVLGSPAAREEWFALVIQGALVSAATSRYRNFAELGAASFRHLRGADASTAGLGATMRALPAHPDVAGGLGALRAAGHRLVALGNSPKAVIDAQLGHSGLEASFDAAYSADQVGALKPSAAPYRFVLEQERVEPSAAVMVAAHGWDIAGAQAAGLRSVFVARPGRAVLPGEPAPDAVVGDFAALAGLVLP</sequence>
<dbReference type="Gene3D" id="3.40.50.1000">
    <property type="entry name" value="HAD superfamily/HAD-like"/>
    <property type="match status" value="1"/>
</dbReference>
<evidence type="ECO:0000256" key="2">
    <source>
        <dbReference type="ARBA" id="ARBA00022801"/>
    </source>
</evidence>
<dbReference type="RefSeq" id="WP_344646825.1">
    <property type="nucleotide sequence ID" value="NZ_BAAAGX010000002.1"/>
</dbReference>
<dbReference type="NCBIfam" id="TIGR01493">
    <property type="entry name" value="HAD-SF-IA-v2"/>
    <property type="match status" value="1"/>
</dbReference>
<name>A0ABN0TG00_9ACTN</name>
<keyword evidence="2 3" id="KW-0378">Hydrolase</keyword>
<dbReference type="InterPro" id="IPR023214">
    <property type="entry name" value="HAD_sf"/>
</dbReference>
<dbReference type="PANTHER" id="PTHR43316">
    <property type="entry name" value="HYDROLASE, HALOACID DELAHOGENASE-RELATED"/>
    <property type="match status" value="1"/>
</dbReference>
<proteinExistence type="inferred from homology"/>
<dbReference type="InterPro" id="IPR023198">
    <property type="entry name" value="PGP-like_dom2"/>
</dbReference>